<dbReference type="STRING" id="1122169.Lsha_2146"/>
<dbReference type="PATRIC" id="fig|1122169.6.peg.2463"/>
<dbReference type="Proteomes" id="UP000054600">
    <property type="component" value="Unassembled WGS sequence"/>
</dbReference>
<gene>
    <name evidence="1" type="ORF">Lsha_2146</name>
</gene>
<accession>A0A0W0YLR4</accession>
<dbReference type="EMBL" id="LNYW01000059">
    <property type="protein sequence ID" value="KTD57868.1"/>
    <property type="molecule type" value="Genomic_DNA"/>
</dbReference>
<dbReference type="InterPro" id="IPR036069">
    <property type="entry name" value="DUF34/NIF3_sf"/>
</dbReference>
<dbReference type="InterPro" id="IPR015867">
    <property type="entry name" value="N-reg_PII/ATP_PRibTrfase_C"/>
</dbReference>
<dbReference type="PANTHER" id="PTHR41774">
    <property type="match status" value="1"/>
</dbReference>
<reference evidence="1 2" key="1">
    <citation type="submission" date="2015-11" db="EMBL/GenBank/DDBJ databases">
        <title>Genomic analysis of 38 Legionella species identifies large and diverse effector repertoires.</title>
        <authorList>
            <person name="Burstein D."/>
            <person name="Amaro F."/>
            <person name="Zusman T."/>
            <person name="Lifshitz Z."/>
            <person name="Cohen O."/>
            <person name="Gilbert J.A."/>
            <person name="Pupko T."/>
            <person name="Shuman H.A."/>
            <person name="Segal G."/>
        </authorList>
    </citation>
    <scope>NUCLEOTIDE SEQUENCE [LARGE SCALE GENOMIC DNA]</scope>
    <source>
        <strain evidence="1 2">ATCC 49655</strain>
    </source>
</reference>
<protein>
    <submittedName>
        <fullName evidence="1">Structural toxin protein (Hemagglutinin/hemolysin) RtxA</fullName>
    </submittedName>
</protein>
<name>A0A0W0YLR4_9GAMM</name>
<dbReference type="OrthoDB" id="9795763at2"/>
<dbReference type="RefSeq" id="WP_018576227.1">
    <property type="nucleotide sequence ID" value="NZ_KB892383.1"/>
</dbReference>
<dbReference type="eggNOG" id="COG3323">
    <property type="taxonomic scope" value="Bacteria"/>
</dbReference>
<proteinExistence type="predicted"/>
<organism evidence="1 2">
    <name type="scientific">Legionella shakespearei DSM 23087</name>
    <dbReference type="NCBI Taxonomy" id="1122169"/>
    <lineage>
        <taxon>Bacteria</taxon>
        <taxon>Pseudomonadati</taxon>
        <taxon>Pseudomonadota</taxon>
        <taxon>Gammaproteobacteria</taxon>
        <taxon>Legionellales</taxon>
        <taxon>Legionellaceae</taxon>
        <taxon>Legionella</taxon>
    </lineage>
</organism>
<dbReference type="AlphaFoldDB" id="A0A0W0YLR4"/>
<evidence type="ECO:0000313" key="2">
    <source>
        <dbReference type="Proteomes" id="UP000054600"/>
    </source>
</evidence>
<dbReference type="Gene3D" id="3.30.70.120">
    <property type="match status" value="1"/>
</dbReference>
<dbReference type="PANTHER" id="PTHR41774:SF1">
    <property type="entry name" value="NGG1P INTERACTING FACTOR NIF3"/>
    <property type="match status" value="1"/>
</dbReference>
<dbReference type="FunFam" id="3.30.70.120:FF:000006">
    <property type="entry name" value="GTP cyclohydrolase 1 type 2 homolog"/>
    <property type="match status" value="1"/>
</dbReference>
<evidence type="ECO:0000313" key="1">
    <source>
        <dbReference type="EMBL" id="KTD57868.1"/>
    </source>
</evidence>
<dbReference type="SUPFAM" id="SSF102705">
    <property type="entry name" value="NIF3 (NGG1p interacting factor 3)-like"/>
    <property type="match status" value="1"/>
</dbReference>
<sequence length="103" mass="11394">MYKLCFHVPEAYVDVVKNAIFAAGAGKVGAYSHCSWQILGEGQFIPLAGSHAFIGEMNQLEKVAEFKVETVCADDCIHEAIAALKAAHPYETPSYEVWRLEDF</sequence>
<keyword evidence="2" id="KW-1185">Reference proteome</keyword>
<comment type="caution">
    <text evidence="1">The sequence shown here is derived from an EMBL/GenBank/DDBJ whole genome shotgun (WGS) entry which is preliminary data.</text>
</comment>